<reference evidence="1 2" key="1">
    <citation type="submission" date="2018-12" db="EMBL/GenBank/DDBJ databases">
        <authorList>
            <person name="Feng G."/>
            <person name="Zhu H."/>
        </authorList>
    </citation>
    <scope>NUCLEOTIDE SEQUENCE [LARGE SCALE GENOMIC DNA]</scope>
    <source>
        <strain evidence="1 2">LMG 26000</strain>
    </source>
</reference>
<gene>
    <name evidence="1" type="ORF">EI293_13100</name>
</gene>
<keyword evidence="2" id="KW-1185">Reference proteome</keyword>
<evidence type="ECO:0008006" key="3">
    <source>
        <dbReference type="Google" id="ProtNLM"/>
    </source>
</evidence>
<organism evidence="1 2">
    <name type="scientific">Hymenobacter perfusus</name>
    <dbReference type="NCBI Taxonomy" id="1236770"/>
    <lineage>
        <taxon>Bacteria</taxon>
        <taxon>Pseudomonadati</taxon>
        <taxon>Bacteroidota</taxon>
        <taxon>Cytophagia</taxon>
        <taxon>Cytophagales</taxon>
        <taxon>Hymenobacteraceae</taxon>
        <taxon>Hymenobacter</taxon>
    </lineage>
</organism>
<evidence type="ECO:0000313" key="2">
    <source>
        <dbReference type="Proteomes" id="UP000270291"/>
    </source>
</evidence>
<dbReference type="AlphaFoldDB" id="A0A3R9MCP8"/>
<evidence type="ECO:0000313" key="1">
    <source>
        <dbReference type="EMBL" id="RSK42732.1"/>
    </source>
</evidence>
<comment type="caution">
    <text evidence="1">The sequence shown here is derived from an EMBL/GenBank/DDBJ whole genome shotgun (WGS) entry which is preliminary data.</text>
</comment>
<protein>
    <recommendedName>
        <fullName evidence="3">DUF3575 domain-containing protein</fullName>
    </recommendedName>
</protein>
<accession>A0A3R9MCP8</accession>
<dbReference type="Proteomes" id="UP000270291">
    <property type="component" value="Unassembled WGS sequence"/>
</dbReference>
<sequence length="207" mass="22464">MFPLILTFWTATICAQAQTAPDTAAPARIGFRHALRLDVGGVLARNLAYNALNNTPQLLLPVLVGYEQQLGRRTSGSVEVLLNGGEPTERASGLAVQGRYYLYQGRQTGLVGIYAAPTLSYRAIKQATYYSLGTEKRKLGGAGVLLGAQVPLGGRGRLLLDVSGGIMAWKRLDQGPQNTAPGYYDNETFYERNSSVFDGRISLGYRF</sequence>
<name>A0A3R9MCP8_9BACT</name>
<dbReference type="EMBL" id="RWIU01000004">
    <property type="protein sequence ID" value="RSK42732.1"/>
    <property type="molecule type" value="Genomic_DNA"/>
</dbReference>
<proteinExistence type="predicted"/>
<dbReference type="OrthoDB" id="885695at2"/>
<dbReference type="RefSeq" id="WP_125438537.1">
    <property type="nucleotide sequence ID" value="NZ_RWIU01000004.1"/>
</dbReference>